<dbReference type="InterPro" id="IPR009737">
    <property type="entry name" value="Aim32/Apd1-like"/>
</dbReference>
<organism evidence="1 2">
    <name type="scientific">Haoranjiania flava</name>
    <dbReference type="NCBI Taxonomy" id="1856322"/>
    <lineage>
        <taxon>Bacteria</taxon>
        <taxon>Pseudomonadati</taxon>
        <taxon>Bacteroidota</taxon>
        <taxon>Chitinophagia</taxon>
        <taxon>Chitinophagales</taxon>
        <taxon>Chitinophagaceae</taxon>
        <taxon>Haoranjiania</taxon>
    </lineage>
</organism>
<accession>A0AAE3LK87</accession>
<dbReference type="RefSeq" id="WP_263037834.1">
    <property type="nucleotide sequence ID" value="NZ_JAOTPL010000008.1"/>
</dbReference>
<proteinExistence type="predicted"/>
<evidence type="ECO:0000313" key="2">
    <source>
        <dbReference type="Proteomes" id="UP001209317"/>
    </source>
</evidence>
<dbReference type="SUPFAM" id="SSF52833">
    <property type="entry name" value="Thioredoxin-like"/>
    <property type="match status" value="1"/>
</dbReference>
<dbReference type="PANTHER" id="PTHR31902:SF22">
    <property type="entry name" value="SLL1203 PROTEIN"/>
    <property type="match status" value="1"/>
</dbReference>
<protein>
    <submittedName>
        <fullName evidence="1">Sucrase ferredoxin</fullName>
    </submittedName>
</protein>
<dbReference type="Proteomes" id="UP001209317">
    <property type="component" value="Unassembled WGS sequence"/>
</dbReference>
<sequence>MLAGTAATYQSFILVEYNLPFPQKVTQTTIDAGWLSRLQALAKEKKGKVVLIRNKHSTAGTSRVMFVDCAARRYFSLVADTKQLSLLDLEMHIYAAGTVWQTEPFFLVCTNGKKDKCCAKFGFPVFKFFEGMLGDTDVWECTHIGGDRFAANAVYLPFGIYYGRVTVEDIPEIIDHSLQNSIYQPNYRGISTLSFYKQSVECYIREYLNEWSIDFSMQMHIQSQQGNDIVAHVLTQKGNYEISVTKQLILYPHYLTCTSKTRGNITKYMLNHIKVL</sequence>
<keyword evidence="2" id="KW-1185">Reference proteome</keyword>
<dbReference type="CDD" id="cd03062">
    <property type="entry name" value="TRX_Fd_Sucrase"/>
    <property type="match status" value="1"/>
</dbReference>
<dbReference type="AlphaFoldDB" id="A0AAE3LK87"/>
<reference evidence="1" key="1">
    <citation type="submission" date="2022-10" db="EMBL/GenBank/DDBJ databases">
        <authorList>
            <person name="Kim H.S."/>
            <person name="Kim J.-S."/>
            <person name="Suh M.K."/>
            <person name="Eom M.K."/>
            <person name="Lee J.-S."/>
        </authorList>
    </citation>
    <scope>NUCLEOTIDE SEQUENCE</scope>
    <source>
        <strain evidence="1">LIP-5</strain>
    </source>
</reference>
<gene>
    <name evidence="1" type="ORF">OD355_07450</name>
</gene>
<dbReference type="InterPro" id="IPR036249">
    <property type="entry name" value="Thioredoxin-like_sf"/>
</dbReference>
<comment type="caution">
    <text evidence="1">The sequence shown here is derived from an EMBL/GenBank/DDBJ whole genome shotgun (WGS) entry which is preliminary data.</text>
</comment>
<dbReference type="Pfam" id="PF06999">
    <property type="entry name" value="Suc_Fer-like"/>
    <property type="match status" value="1"/>
</dbReference>
<evidence type="ECO:0000313" key="1">
    <source>
        <dbReference type="EMBL" id="MCU7694348.1"/>
    </source>
</evidence>
<dbReference type="EMBL" id="JAOTPL010000008">
    <property type="protein sequence ID" value="MCU7694348.1"/>
    <property type="molecule type" value="Genomic_DNA"/>
</dbReference>
<dbReference type="PANTHER" id="PTHR31902">
    <property type="entry name" value="ACTIN PATCHES DISTAL PROTEIN 1"/>
    <property type="match status" value="1"/>
</dbReference>
<name>A0AAE3LK87_9BACT</name>
<dbReference type="Gene3D" id="3.40.30.10">
    <property type="entry name" value="Glutaredoxin"/>
    <property type="match status" value="1"/>
</dbReference>